<feature type="transmembrane region" description="Helical" evidence="2">
    <location>
        <begin position="142"/>
        <end position="162"/>
    </location>
</feature>
<keyword evidence="2" id="KW-0472">Membrane</keyword>
<dbReference type="Proteomes" id="UP000243528">
    <property type="component" value="Unassembled WGS sequence"/>
</dbReference>
<feature type="transmembrane region" description="Helical" evidence="2">
    <location>
        <begin position="117"/>
        <end position="136"/>
    </location>
</feature>
<dbReference type="AlphaFoldDB" id="A0A2P8DR89"/>
<keyword evidence="2" id="KW-1133">Transmembrane helix</keyword>
<evidence type="ECO:0000256" key="1">
    <source>
        <dbReference type="SAM" id="MobiDB-lite"/>
    </source>
</evidence>
<feature type="compositionally biased region" description="Basic and acidic residues" evidence="1">
    <location>
        <begin position="64"/>
        <end position="82"/>
    </location>
</feature>
<evidence type="ECO:0000313" key="3">
    <source>
        <dbReference type="EMBL" id="PSK99731.1"/>
    </source>
</evidence>
<sequence>MAGAVAYWPTLVGVFRRRATTETEDTAAQEPTVAPEQPTGKGRPTPKRSEAEKARKERVRPALNRREKARRDRERMRAERARTRQAMNTGDERYFLKRDQGPVRKFIRDYVDSRRTIAEFFLPIILVILVTSLIGIPEIQLISTLVWVVAMVLLVVDLSILGSRVKREVRRRFPDEPSKGNAIYAVTRATQIRRLRLPKPAVKPGTHV</sequence>
<name>A0A2P8DR89_9ACTN</name>
<protein>
    <recommendedName>
        <fullName evidence="5">DUF3043 family protein</fullName>
    </recommendedName>
</protein>
<comment type="caution">
    <text evidence="3">The sequence shown here is derived from an EMBL/GenBank/DDBJ whole genome shotgun (WGS) entry which is preliminary data.</text>
</comment>
<accession>A0A2P8DR89</accession>
<keyword evidence="2" id="KW-0812">Transmembrane</keyword>
<reference evidence="3 4" key="1">
    <citation type="submission" date="2018-03" db="EMBL/GenBank/DDBJ databases">
        <title>Genomic Encyclopedia of Archaeal and Bacterial Type Strains, Phase II (KMG-II): from individual species to whole genera.</title>
        <authorList>
            <person name="Goeker M."/>
        </authorList>
    </citation>
    <scope>NUCLEOTIDE SEQUENCE [LARGE SCALE GENOMIC DNA]</scope>
    <source>
        <strain evidence="3 4">DSM 45211</strain>
    </source>
</reference>
<keyword evidence="4" id="KW-1185">Reference proteome</keyword>
<evidence type="ECO:0000256" key="2">
    <source>
        <dbReference type="SAM" id="Phobius"/>
    </source>
</evidence>
<proteinExistence type="predicted"/>
<dbReference type="Pfam" id="PF11241">
    <property type="entry name" value="DUF3043"/>
    <property type="match status" value="1"/>
</dbReference>
<evidence type="ECO:0000313" key="4">
    <source>
        <dbReference type="Proteomes" id="UP000243528"/>
    </source>
</evidence>
<dbReference type="InterPro" id="IPR021403">
    <property type="entry name" value="DUF3043"/>
</dbReference>
<dbReference type="EMBL" id="PYGE01000017">
    <property type="protein sequence ID" value="PSK99731.1"/>
    <property type="molecule type" value="Genomic_DNA"/>
</dbReference>
<evidence type="ECO:0008006" key="5">
    <source>
        <dbReference type="Google" id="ProtNLM"/>
    </source>
</evidence>
<gene>
    <name evidence="3" type="ORF">CLV30_11734</name>
</gene>
<feature type="region of interest" description="Disordered" evidence="1">
    <location>
        <begin position="21"/>
        <end position="84"/>
    </location>
</feature>
<organism evidence="3 4">
    <name type="scientific">Haloactinopolyspora alba</name>
    <dbReference type="NCBI Taxonomy" id="648780"/>
    <lineage>
        <taxon>Bacteria</taxon>
        <taxon>Bacillati</taxon>
        <taxon>Actinomycetota</taxon>
        <taxon>Actinomycetes</taxon>
        <taxon>Jiangellales</taxon>
        <taxon>Jiangellaceae</taxon>
        <taxon>Haloactinopolyspora</taxon>
    </lineage>
</organism>